<organism evidence="3">
    <name type="scientific">Medicago truncatula</name>
    <name type="common">Barrel medic</name>
    <name type="synonym">Medicago tribuloides</name>
    <dbReference type="NCBI Taxonomy" id="3880"/>
    <lineage>
        <taxon>Eukaryota</taxon>
        <taxon>Viridiplantae</taxon>
        <taxon>Streptophyta</taxon>
        <taxon>Embryophyta</taxon>
        <taxon>Tracheophyta</taxon>
        <taxon>Spermatophyta</taxon>
        <taxon>Magnoliopsida</taxon>
        <taxon>eudicotyledons</taxon>
        <taxon>Gunneridae</taxon>
        <taxon>Pentapetalae</taxon>
        <taxon>rosids</taxon>
        <taxon>fabids</taxon>
        <taxon>Fabales</taxon>
        <taxon>Fabaceae</taxon>
        <taxon>Papilionoideae</taxon>
        <taxon>50 kb inversion clade</taxon>
        <taxon>NPAAA clade</taxon>
        <taxon>Hologalegina</taxon>
        <taxon>IRL clade</taxon>
        <taxon>Trifolieae</taxon>
        <taxon>Medicago</taxon>
    </lineage>
</organism>
<protein>
    <submittedName>
        <fullName evidence="3">Putative F-box domain-containing protein</fullName>
    </submittedName>
</protein>
<dbReference type="PANTHER" id="PTHR31672">
    <property type="entry name" value="BNACNNG10540D PROTEIN"/>
    <property type="match status" value="1"/>
</dbReference>
<dbReference type="InterPro" id="IPR001810">
    <property type="entry name" value="F-box_dom"/>
</dbReference>
<evidence type="ECO:0000259" key="2">
    <source>
        <dbReference type="Pfam" id="PF07734"/>
    </source>
</evidence>
<feature type="domain" description="F-box" evidence="1">
    <location>
        <begin position="15"/>
        <end position="45"/>
    </location>
</feature>
<dbReference type="NCBIfam" id="TIGR01640">
    <property type="entry name" value="F_box_assoc_1"/>
    <property type="match status" value="1"/>
</dbReference>
<dbReference type="InterPro" id="IPR050796">
    <property type="entry name" value="SCF_F-box_component"/>
</dbReference>
<dbReference type="Proteomes" id="UP000265566">
    <property type="component" value="Chromosome 2"/>
</dbReference>
<dbReference type="OrthoDB" id="1555129at2759"/>
<name>A0A396J552_MEDTR</name>
<accession>A0A396J552</accession>
<dbReference type="Pfam" id="PF07734">
    <property type="entry name" value="FBA_1"/>
    <property type="match status" value="1"/>
</dbReference>
<dbReference type="AlphaFoldDB" id="A0A396J552"/>
<evidence type="ECO:0000259" key="1">
    <source>
        <dbReference type="Pfam" id="PF00646"/>
    </source>
</evidence>
<dbReference type="Gramene" id="rna8141">
    <property type="protein sequence ID" value="RHN72432.1"/>
    <property type="gene ID" value="gene8141"/>
</dbReference>
<feature type="domain" description="F-box associated beta-propeller type 1" evidence="2">
    <location>
        <begin position="79"/>
        <end position="375"/>
    </location>
</feature>
<dbReference type="InterPro" id="IPR006527">
    <property type="entry name" value="F-box-assoc_dom_typ1"/>
</dbReference>
<dbReference type="EMBL" id="PSQE01000002">
    <property type="protein sequence ID" value="RHN72432.1"/>
    <property type="molecule type" value="Genomic_DNA"/>
</dbReference>
<dbReference type="InterPro" id="IPR017451">
    <property type="entry name" value="F-box-assoc_interact_dom"/>
</dbReference>
<dbReference type="SUPFAM" id="SSF81383">
    <property type="entry name" value="F-box domain"/>
    <property type="match status" value="1"/>
</dbReference>
<sequence>MEKSVATKRQKVINHIHDDIALLIVSKLPVKTLKRFGCVCKSWTLLFEDTHFMSIYRNNFIARNHVDHEGTSYLLQHTINDYKILETSMYFLSSERSKNMIKLDYLPSFQKDNQYIEILSSRSINGILCISIFRFDEERLALWNPATEEFKIIPPSNFECVPYRDFEPLNHGFGYDHVRNDYKVIRRATFDYLTYDDRIRLGLKFDDVPWQDISYEPEWEIYSFRNNSWTKFDFDFPLMEIPYNSYEIIQFYMDGMCHWWYKSDCHLFETSLVSFDVSNELFITTPMPRYNDDILDLNWVKRHLVTLINESIALISYCGEMTTFHISILDEIDVKESWTKLFNVGPLSCVARPIGGGKNGNIFLIRNNEELACFDLGTMMIEELGVEGKLCQTVIYKQNLLPI</sequence>
<reference evidence="3" key="1">
    <citation type="journal article" date="2018" name="Nat. Plants">
        <title>Whole-genome landscape of Medicago truncatula symbiotic genes.</title>
        <authorList>
            <person name="Pecrix Y."/>
            <person name="Gamas P."/>
            <person name="Carrere S."/>
        </authorList>
    </citation>
    <scope>NUCLEOTIDE SEQUENCE</scope>
    <source>
        <tissue evidence="3">Leaves</tissue>
    </source>
</reference>
<dbReference type="Gene3D" id="1.20.1280.50">
    <property type="match status" value="1"/>
</dbReference>
<evidence type="ECO:0000313" key="3">
    <source>
        <dbReference type="EMBL" id="RHN72432.1"/>
    </source>
</evidence>
<dbReference type="PANTHER" id="PTHR31672:SF13">
    <property type="entry name" value="F-BOX PROTEIN CPR30-LIKE"/>
    <property type="match status" value="1"/>
</dbReference>
<proteinExistence type="predicted"/>
<dbReference type="InterPro" id="IPR036047">
    <property type="entry name" value="F-box-like_dom_sf"/>
</dbReference>
<comment type="caution">
    <text evidence="3">The sequence shown here is derived from an EMBL/GenBank/DDBJ whole genome shotgun (WGS) entry which is preliminary data.</text>
</comment>
<gene>
    <name evidence="3" type="ORF">MtrunA17_Chr2g0287581</name>
</gene>
<dbReference type="Pfam" id="PF00646">
    <property type="entry name" value="F-box"/>
    <property type="match status" value="1"/>
</dbReference>